<gene>
    <name evidence="1" type="primary">yhfH</name>
    <name evidence="1" type="ORF">ACFOU2_21855</name>
</gene>
<reference evidence="2" key="1">
    <citation type="journal article" date="2019" name="Int. J. Syst. Evol. Microbiol.">
        <title>The Global Catalogue of Microorganisms (GCM) 10K type strain sequencing project: providing services to taxonomists for standard genome sequencing and annotation.</title>
        <authorList>
            <consortium name="The Broad Institute Genomics Platform"/>
            <consortium name="The Broad Institute Genome Sequencing Center for Infectious Disease"/>
            <person name="Wu L."/>
            <person name="Ma J."/>
        </authorList>
    </citation>
    <scope>NUCLEOTIDE SEQUENCE [LARGE SCALE GENOMIC DNA]</scope>
    <source>
        <strain evidence="2">CCUG 61889</strain>
    </source>
</reference>
<protein>
    <submittedName>
        <fullName evidence="1">Protein YhfH</fullName>
    </submittedName>
</protein>
<accession>A0ABV8B9A8</accession>
<name>A0ABV8B9A8_9BACI</name>
<dbReference type="Pfam" id="PF14149">
    <property type="entry name" value="YhfH"/>
    <property type="match status" value="1"/>
</dbReference>
<sequence length="43" mass="5326">MLSLEFYRHLPKKECRECGYEIEEQHESYLYECERCIGKHEES</sequence>
<proteinExistence type="predicted"/>
<evidence type="ECO:0000313" key="2">
    <source>
        <dbReference type="Proteomes" id="UP001595752"/>
    </source>
</evidence>
<dbReference type="Proteomes" id="UP001595752">
    <property type="component" value="Unassembled WGS sequence"/>
</dbReference>
<dbReference type="InterPro" id="IPR025432">
    <property type="entry name" value="YhfH-like"/>
</dbReference>
<comment type="caution">
    <text evidence="1">The sequence shown here is derived from an EMBL/GenBank/DDBJ whole genome shotgun (WGS) entry which is preliminary data.</text>
</comment>
<keyword evidence="2" id="KW-1185">Reference proteome</keyword>
<dbReference type="EMBL" id="JBHRZT010000072">
    <property type="protein sequence ID" value="MFC3885975.1"/>
    <property type="molecule type" value="Genomic_DNA"/>
</dbReference>
<organism evidence="1 2">
    <name type="scientific">Bacillus songklensis</name>
    <dbReference type="NCBI Taxonomy" id="1069116"/>
    <lineage>
        <taxon>Bacteria</taxon>
        <taxon>Bacillati</taxon>
        <taxon>Bacillota</taxon>
        <taxon>Bacilli</taxon>
        <taxon>Bacillales</taxon>
        <taxon>Bacillaceae</taxon>
        <taxon>Bacillus</taxon>
    </lineage>
</organism>
<evidence type="ECO:0000313" key="1">
    <source>
        <dbReference type="EMBL" id="MFC3885975.1"/>
    </source>
</evidence>
<dbReference type="RefSeq" id="WP_377918349.1">
    <property type="nucleotide sequence ID" value="NZ_JBHRZT010000072.1"/>
</dbReference>